<evidence type="ECO:0000313" key="3">
    <source>
        <dbReference type="Proteomes" id="UP000231638"/>
    </source>
</evidence>
<accession>A0A2D3W8W2</accession>
<evidence type="ECO:0000259" key="1">
    <source>
        <dbReference type="PROSITE" id="PS50887"/>
    </source>
</evidence>
<reference evidence="2 3" key="1">
    <citation type="journal article" date="2017" name="Front. Microbiol.">
        <title>Comparative Genomic Analysis of the Class Epsilonproteobacteria and Proposed Reclassification to Epsilonbacteraeota (phyl. nov.).</title>
        <authorList>
            <person name="Waite D.W."/>
            <person name="Vanwonterghem I."/>
            <person name="Rinke C."/>
            <person name="Parks D.H."/>
            <person name="Zhang Y."/>
            <person name="Takai K."/>
            <person name="Sievert S.M."/>
            <person name="Simon J."/>
            <person name="Campbell B.J."/>
            <person name="Hanson T.E."/>
            <person name="Woyke T."/>
            <person name="Klotz M.G."/>
            <person name="Hugenholtz P."/>
        </authorList>
    </citation>
    <scope>NUCLEOTIDE SEQUENCE [LARGE SCALE GENOMIC DNA]</scope>
    <source>
        <strain evidence="2">UBA11420</strain>
    </source>
</reference>
<dbReference type="AlphaFoldDB" id="A0A2D3W8W2"/>
<dbReference type="Pfam" id="PF00990">
    <property type="entry name" value="GGDEF"/>
    <property type="match status" value="1"/>
</dbReference>
<name>A0A2D3W8W2_9BACT</name>
<sequence>MSVGVCLFSHSLSAEAIVQCADRALYAAKEKGKNRIECVMP</sequence>
<comment type="caution">
    <text evidence="2">The sequence shown here is derived from an EMBL/GenBank/DDBJ whole genome shotgun (WGS) entry which is preliminary data.</text>
</comment>
<feature type="domain" description="GGDEF" evidence="1">
    <location>
        <begin position="1"/>
        <end position="41"/>
    </location>
</feature>
<dbReference type="SUPFAM" id="SSF55073">
    <property type="entry name" value="Nucleotide cyclase"/>
    <property type="match status" value="1"/>
</dbReference>
<dbReference type="InterPro" id="IPR043128">
    <property type="entry name" value="Rev_trsase/Diguanyl_cyclase"/>
</dbReference>
<dbReference type="InterPro" id="IPR000160">
    <property type="entry name" value="GGDEF_dom"/>
</dbReference>
<evidence type="ECO:0000313" key="2">
    <source>
        <dbReference type="EMBL" id="DAB36838.1"/>
    </source>
</evidence>
<organism evidence="2 3">
    <name type="scientific">Sulfurospirillum cavolei</name>
    <dbReference type="NCBI Taxonomy" id="366522"/>
    <lineage>
        <taxon>Bacteria</taxon>
        <taxon>Pseudomonadati</taxon>
        <taxon>Campylobacterota</taxon>
        <taxon>Epsilonproteobacteria</taxon>
        <taxon>Campylobacterales</taxon>
        <taxon>Sulfurospirillaceae</taxon>
        <taxon>Sulfurospirillum</taxon>
    </lineage>
</organism>
<dbReference type="PROSITE" id="PS50887">
    <property type="entry name" value="GGDEF"/>
    <property type="match status" value="1"/>
</dbReference>
<gene>
    <name evidence="2" type="ORF">CFH80_02810</name>
</gene>
<dbReference type="Gene3D" id="3.30.70.270">
    <property type="match status" value="1"/>
</dbReference>
<dbReference type="STRING" id="366522.GCA_001548055_01497"/>
<proteinExistence type="predicted"/>
<protein>
    <recommendedName>
        <fullName evidence="1">GGDEF domain-containing protein</fullName>
    </recommendedName>
</protein>
<dbReference type="InterPro" id="IPR029787">
    <property type="entry name" value="Nucleotide_cyclase"/>
</dbReference>
<dbReference type="EMBL" id="DLUG01000077">
    <property type="protein sequence ID" value="DAB36838.1"/>
    <property type="molecule type" value="Genomic_DNA"/>
</dbReference>
<dbReference type="Proteomes" id="UP000231638">
    <property type="component" value="Unassembled WGS sequence"/>
</dbReference>